<dbReference type="Gene3D" id="3.40.640.10">
    <property type="entry name" value="Type I PLP-dependent aspartate aminotransferase-like (Major domain)"/>
    <property type="match status" value="1"/>
</dbReference>
<evidence type="ECO:0000313" key="2">
    <source>
        <dbReference type="EMBL" id="TYP83768.1"/>
    </source>
</evidence>
<accession>A0A5S5CQ18</accession>
<dbReference type="AlphaFoldDB" id="A0A5S5CQ18"/>
<dbReference type="InterPro" id="IPR011340">
    <property type="entry name" value="Cys_dSase-rel"/>
</dbReference>
<reference evidence="2 3" key="1">
    <citation type="submission" date="2019-07" db="EMBL/GenBank/DDBJ databases">
        <title>Genomic Encyclopedia of Archaeal and Bacterial Type Strains, Phase II (KMG-II): from individual species to whole genera.</title>
        <authorList>
            <person name="Goeker M."/>
        </authorList>
    </citation>
    <scope>NUCLEOTIDE SEQUENCE [LARGE SCALE GENOMIC DNA]</scope>
    <source>
        <strain evidence="2 3">DSM 46842</strain>
    </source>
</reference>
<dbReference type="InterPro" id="IPR015424">
    <property type="entry name" value="PyrdxlP-dep_Trfase"/>
</dbReference>
<sequence length="410" mass="43232">MPRMSSAAGRLDVARVRGLFPALSDGYVHADGPAGSLVPENVAHAVGSVMRMPIAPRGGVFPASGRAEALVTGARAAVADLVGGRPGGVVLGPNMTSLTYAVARALARTWRPGDEIVLSRLDHDANVRPWVQAAAATGVQVRWAEVDIETGELPAWQYAELLTRRTRLVAVTAASSALGTRPDVAGIAAQAHAVGALVYVDAVHAAPHVFLDQASLGADFVAVSAHKWCGPHVGAVVADPDVLEYLRPDKLLPAPNRVPDRFETGSPPYELYAGVSAAVDHLAGLCAEAAGSRRDRLRASMAAVARHEGGLFDWLDQALRAMRHVQVLGEPERCTPTLSFTVAGMRPRQVAAELARDGICAWDGDFYARELFDALGVNDDGGAVRLGLMHYNTADEVGRIVDAVAGLRPR</sequence>
<organism evidence="2 3">
    <name type="scientific">Blastococcus xanthinilyticus</name>
    <dbReference type="NCBI Taxonomy" id="1564164"/>
    <lineage>
        <taxon>Bacteria</taxon>
        <taxon>Bacillati</taxon>
        <taxon>Actinomycetota</taxon>
        <taxon>Actinomycetes</taxon>
        <taxon>Geodermatophilales</taxon>
        <taxon>Geodermatophilaceae</taxon>
        <taxon>Blastococcus</taxon>
    </lineage>
</organism>
<protein>
    <submittedName>
        <fullName evidence="2">Cysteine desulfurase family protein (TIGR01976 family)</fullName>
    </submittedName>
</protein>
<feature type="domain" description="Aminotransferase class V" evidence="1">
    <location>
        <begin position="30"/>
        <end position="399"/>
    </location>
</feature>
<dbReference type="PANTHER" id="PTHR43586:SF21">
    <property type="entry name" value="PYRIDOXAL PHOSPHATE (PLP)-DEPENDENT ASPARTATE AMINOTRANSFERASE SUPERFAMILY"/>
    <property type="match status" value="1"/>
</dbReference>
<dbReference type="Proteomes" id="UP000322499">
    <property type="component" value="Unassembled WGS sequence"/>
</dbReference>
<dbReference type="Pfam" id="PF00266">
    <property type="entry name" value="Aminotran_5"/>
    <property type="match status" value="1"/>
</dbReference>
<proteinExistence type="predicted"/>
<dbReference type="Gene3D" id="3.90.1150.10">
    <property type="entry name" value="Aspartate Aminotransferase, domain 1"/>
    <property type="match status" value="1"/>
</dbReference>
<dbReference type="PANTHER" id="PTHR43586">
    <property type="entry name" value="CYSTEINE DESULFURASE"/>
    <property type="match status" value="1"/>
</dbReference>
<dbReference type="SUPFAM" id="SSF53383">
    <property type="entry name" value="PLP-dependent transferases"/>
    <property type="match status" value="1"/>
</dbReference>
<dbReference type="InterPro" id="IPR000192">
    <property type="entry name" value="Aminotrans_V_dom"/>
</dbReference>
<name>A0A5S5CQ18_9ACTN</name>
<evidence type="ECO:0000259" key="1">
    <source>
        <dbReference type="Pfam" id="PF00266"/>
    </source>
</evidence>
<keyword evidence="3" id="KW-1185">Reference proteome</keyword>
<dbReference type="InterPro" id="IPR015422">
    <property type="entry name" value="PyrdxlP-dep_Trfase_small"/>
</dbReference>
<dbReference type="EMBL" id="VNHW01000015">
    <property type="protein sequence ID" value="TYP83768.1"/>
    <property type="molecule type" value="Genomic_DNA"/>
</dbReference>
<gene>
    <name evidence="2" type="ORF">BD833_1158</name>
</gene>
<dbReference type="NCBIfam" id="TIGR01976">
    <property type="entry name" value="am_tr_V_VC1184"/>
    <property type="match status" value="1"/>
</dbReference>
<comment type="caution">
    <text evidence="2">The sequence shown here is derived from an EMBL/GenBank/DDBJ whole genome shotgun (WGS) entry which is preliminary data.</text>
</comment>
<dbReference type="InterPro" id="IPR015421">
    <property type="entry name" value="PyrdxlP-dep_Trfase_major"/>
</dbReference>
<evidence type="ECO:0000313" key="3">
    <source>
        <dbReference type="Proteomes" id="UP000322499"/>
    </source>
</evidence>